<comment type="caution">
    <text evidence="1">The sequence shown here is derived from an EMBL/GenBank/DDBJ whole genome shotgun (WGS) entry which is preliminary data.</text>
</comment>
<keyword evidence="2" id="KW-1185">Reference proteome</keyword>
<dbReference type="Gene3D" id="2.40.128.410">
    <property type="match status" value="1"/>
</dbReference>
<dbReference type="RefSeq" id="WP_282591791.1">
    <property type="nucleotide sequence ID" value="NZ_JAPAAF010000013.1"/>
</dbReference>
<name>A0AA41Y752_9BACT</name>
<dbReference type="EMBL" id="JAPAAF010000013">
    <property type="protein sequence ID" value="MCW0483189.1"/>
    <property type="molecule type" value="Genomic_DNA"/>
</dbReference>
<proteinExistence type="predicted"/>
<dbReference type="Proteomes" id="UP001163821">
    <property type="component" value="Unassembled WGS sequence"/>
</dbReference>
<reference evidence="1" key="1">
    <citation type="submission" date="2022-10" db="EMBL/GenBank/DDBJ databases">
        <title>Gaoshiqiia sediminis gen. nov., sp. nov., isolated from coastal sediment.</title>
        <authorList>
            <person name="Yu W.X."/>
            <person name="Mu D.S."/>
            <person name="Du J.Z."/>
            <person name="Liang Y.Q."/>
        </authorList>
    </citation>
    <scope>NUCLEOTIDE SEQUENCE</scope>
    <source>
        <strain evidence="1">A06</strain>
    </source>
</reference>
<organism evidence="1 2">
    <name type="scientific">Gaoshiqia sediminis</name>
    <dbReference type="NCBI Taxonomy" id="2986998"/>
    <lineage>
        <taxon>Bacteria</taxon>
        <taxon>Pseudomonadati</taxon>
        <taxon>Bacteroidota</taxon>
        <taxon>Bacteroidia</taxon>
        <taxon>Marinilabiliales</taxon>
        <taxon>Prolixibacteraceae</taxon>
        <taxon>Gaoshiqia</taxon>
    </lineage>
</organism>
<evidence type="ECO:0000313" key="2">
    <source>
        <dbReference type="Proteomes" id="UP001163821"/>
    </source>
</evidence>
<accession>A0AA41Y752</accession>
<gene>
    <name evidence="1" type="ORF">N2K84_10640</name>
</gene>
<evidence type="ECO:0000313" key="1">
    <source>
        <dbReference type="EMBL" id="MCW0483189.1"/>
    </source>
</evidence>
<protein>
    <submittedName>
        <fullName evidence="1">DUF4251 domain-containing protein</fullName>
    </submittedName>
</protein>
<dbReference type="AlphaFoldDB" id="A0AA41Y752"/>
<sequence length="169" mass="19338">MKRLIILLMVALVGVNVGYAQKLTARERKAQKEKEVTEWIENRQFRFVAQSVIPLAGPKIDLTSVYDLTVDSTWVESWLPFFGRAYHVDYGDTEGGIKFKEQAKSMEVRFNERKKTYQINLEVDTPKDNYKIQISAGVGGYAHVDVLSNNRQSVGYYGIIEALPEEDEK</sequence>
<dbReference type="InterPro" id="IPR025347">
    <property type="entry name" value="DUF4251"/>
</dbReference>
<dbReference type="Pfam" id="PF14059">
    <property type="entry name" value="DUF4251"/>
    <property type="match status" value="1"/>
</dbReference>